<evidence type="ECO:0000313" key="2">
    <source>
        <dbReference type="EMBL" id="KAJ7669752.1"/>
    </source>
</evidence>
<keyword evidence="3" id="KW-1185">Reference proteome</keyword>
<accession>A0AAD7CZH2</accession>
<dbReference type="AlphaFoldDB" id="A0AAD7CZH2"/>
<evidence type="ECO:0000313" key="3">
    <source>
        <dbReference type="Proteomes" id="UP001221757"/>
    </source>
</evidence>
<feature type="region of interest" description="Disordered" evidence="1">
    <location>
        <begin position="1"/>
        <end position="43"/>
    </location>
</feature>
<dbReference type="Proteomes" id="UP001221757">
    <property type="component" value="Unassembled WGS sequence"/>
</dbReference>
<reference evidence="2" key="1">
    <citation type="submission" date="2023-03" db="EMBL/GenBank/DDBJ databases">
        <title>Massive genome expansion in bonnet fungi (Mycena s.s.) driven by repeated elements and novel gene families across ecological guilds.</title>
        <authorList>
            <consortium name="Lawrence Berkeley National Laboratory"/>
            <person name="Harder C.B."/>
            <person name="Miyauchi S."/>
            <person name="Viragh M."/>
            <person name="Kuo A."/>
            <person name="Thoen E."/>
            <person name="Andreopoulos B."/>
            <person name="Lu D."/>
            <person name="Skrede I."/>
            <person name="Drula E."/>
            <person name="Henrissat B."/>
            <person name="Morin E."/>
            <person name="Kohler A."/>
            <person name="Barry K."/>
            <person name="LaButti K."/>
            <person name="Morin E."/>
            <person name="Salamov A."/>
            <person name="Lipzen A."/>
            <person name="Mereny Z."/>
            <person name="Hegedus B."/>
            <person name="Baldrian P."/>
            <person name="Stursova M."/>
            <person name="Weitz H."/>
            <person name="Taylor A."/>
            <person name="Grigoriev I.V."/>
            <person name="Nagy L.G."/>
            <person name="Martin F."/>
            <person name="Kauserud H."/>
        </authorList>
    </citation>
    <scope>NUCLEOTIDE SEQUENCE</scope>
    <source>
        <strain evidence="2">CBHHK067</strain>
    </source>
</reference>
<gene>
    <name evidence="2" type="ORF">B0H17DRAFT_1209512</name>
</gene>
<proteinExistence type="predicted"/>
<feature type="compositionally biased region" description="Polar residues" evidence="1">
    <location>
        <begin position="33"/>
        <end position="43"/>
    </location>
</feature>
<evidence type="ECO:0000256" key="1">
    <source>
        <dbReference type="SAM" id="MobiDB-lite"/>
    </source>
</evidence>
<protein>
    <submittedName>
        <fullName evidence="2">Uncharacterized protein</fullName>
    </submittedName>
</protein>
<sequence length="353" mass="38683">MDSNSPLTMRTRPVTPPHRRRSTSRRVPGTTPQRRTLLSPHRSSVVLTCGAELKPAIPSPTDQTPWGSSEKWAVPFLPLPLDDPPLSRRPAVKPTTGCGARIHSHASPRGAKTWTGCSDAAGRTAVPLPGEYFTDEQRCQLGGGPRKEECGCTTVGVGCCVCGNTLGVHKTVCRAHRKMLGAAHPTSYTFLADAVSPPLPRRSKIPVTIDRSEPRTPPRNNTHDLVSWNNWLGQSRERLREPSPTRSEMESLAAQMYHEAALEEGRLRLQAEFGQARPVDRRGIEWPEFSSAREDFSDTSVPDLIPMEDVRAAAAQDMMSGNEIVAWTLRQPTHRNIVVGQGSPDAGSALFSR</sequence>
<organism evidence="2 3">
    <name type="scientific">Mycena rosella</name>
    <name type="common">Pink bonnet</name>
    <name type="synonym">Agaricus rosellus</name>
    <dbReference type="NCBI Taxonomy" id="1033263"/>
    <lineage>
        <taxon>Eukaryota</taxon>
        <taxon>Fungi</taxon>
        <taxon>Dikarya</taxon>
        <taxon>Basidiomycota</taxon>
        <taxon>Agaricomycotina</taxon>
        <taxon>Agaricomycetes</taxon>
        <taxon>Agaricomycetidae</taxon>
        <taxon>Agaricales</taxon>
        <taxon>Marasmiineae</taxon>
        <taxon>Mycenaceae</taxon>
        <taxon>Mycena</taxon>
    </lineage>
</organism>
<comment type="caution">
    <text evidence="2">The sequence shown here is derived from an EMBL/GenBank/DDBJ whole genome shotgun (WGS) entry which is preliminary data.</text>
</comment>
<name>A0AAD7CZH2_MYCRO</name>
<dbReference type="EMBL" id="JARKIE010000184">
    <property type="protein sequence ID" value="KAJ7669752.1"/>
    <property type="molecule type" value="Genomic_DNA"/>
</dbReference>